<dbReference type="Proteomes" id="UP000075225">
    <property type="component" value="Unassembled WGS sequence"/>
</dbReference>
<dbReference type="VEuPathDB" id="ToxoDB:TGPRC2_258060"/>
<reference evidence="2" key="1">
    <citation type="submission" date="2016-03" db="EMBL/GenBank/DDBJ databases">
        <authorList>
            <person name="Sibley D."/>
            <person name="Venepally P."/>
            <person name="Karamycheva S."/>
            <person name="Hadjithomas M."/>
            <person name="Khan A."/>
            <person name="Brunk B."/>
            <person name="Roos D."/>
            <person name="Caler E."/>
            <person name="Lorenzi H."/>
        </authorList>
    </citation>
    <scope>NUCLEOTIDE SEQUENCE [LARGE SCALE GENOMIC DNA]</scope>
    <source>
        <strain evidence="2">TgCatPRC2</strain>
    </source>
</reference>
<evidence type="ECO:0000313" key="2">
    <source>
        <dbReference type="Proteomes" id="UP000075225"/>
    </source>
</evidence>
<comment type="caution">
    <text evidence="1">The sequence shown here is derived from an EMBL/GenBank/DDBJ whole genome shotgun (WGS) entry which is preliminary data.</text>
</comment>
<accession>A0A151H1V3</accession>
<proteinExistence type="predicted"/>
<gene>
    <name evidence="1" type="ORF">TGPRC2_258060</name>
</gene>
<dbReference type="AlphaFoldDB" id="A0A151H1V3"/>
<sequence>MTALPPPPSANVAVSFTAAPAEPLSRGEVKAASLKLELQNIERELKDWWMTRKILRDRNIGLFNLLQHHNFAGLSVNNAKLSDSQRVMWTDLVQGKPDVEDKLSVDAREMKVDMYEKMFKQAADLENPCRMPGVAYLRCLRGTLTETQSARRSSCLNAFSSFDACRTGLLKQQSAAVENSLVRQNMADVRAKVSAASSNSDMAPTELLCRRRLFARSILSPQWTKHFFCSPAVSRSVACASENTNKNKKVEGRRTYICPYA</sequence>
<evidence type="ECO:0000313" key="1">
    <source>
        <dbReference type="EMBL" id="KYK63335.1"/>
    </source>
</evidence>
<organism evidence="1 2">
    <name type="scientific">Toxoplasma gondii TgCatPRC2</name>
    <dbReference type="NCBI Taxonomy" id="1130821"/>
    <lineage>
        <taxon>Eukaryota</taxon>
        <taxon>Sar</taxon>
        <taxon>Alveolata</taxon>
        <taxon>Apicomplexa</taxon>
        <taxon>Conoidasida</taxon>
        <taxon>Coccidia</taxon>
        <taxon>Eucoccidiorida</taxon>
        <taxon>Eimeriorina</taxon>
        <taxon>Sarcocystidae</taxon>
        <taxon>Toxoplasma</taxon>
    </lineage>
</organism>
<dbReference type="OrthoDB" id="427429at2759"/>
<protein>
    <submittedName>
        <fullName evidence="1">Putative myosin heavy chain</fullName>
    </submittedName>
</protein>
<dbReference type="EMBL" id="AHZP02002685">
    <property type="protein sequence ID" value="KYK63335.1"/>
    <property type="molecule type" value="Genomic_DNA"/>
</dbReference>
<name>A0A151H1V3_TOXGO</name>